<evidence type="ECO:0000313" key="2">
    <source>
        <dbReference type="EMBL" id="MDQ0228732.1"/>
    </source>
</evidence>
<proteinExistence type="predicted"/>
<evidence type="ECO:0000256" key="1">
    <source>
        <dbReference type="SAM" id="Phobius"/>
    </source>
</evidence>
<comment type="caution">
    <text evidence="2">The sequence shown here is derived from an EMBL/GenBank/DDBJ whole genome shotgun (WGS) entry which is preliminary data.</text>
</comment>
<feature type="transmembrane region" description="Helical" evidence="1">
    <location>
        <begin position="6"/>
        <end position="22"/>
    </location>
</feature>
<organism evidence="2 3">
    <name type="scientific">Metabacillus niabensis</name>
    <dbReference type="NCBI Taxonomy" id="324854"/>
    <lineage>
        <taxon>Bacteria</taxon>
        <taxon>Bacillati</taxon>
        <taxon>Bacillota</taxon>
        <taxon>Bacilli</taxon>
        <taxon>Bacillales</taxon>
        <taxon>Bacillaceae</taxon>
        <taxon>Metabacillus</taxon>
    </lineage>
</organism>
<protein>
    <submittedName>
        <fullName evidence="2">Preprotein translocase subunit SecG</fullName>
    </submittedName>
</protein>
<keyword evidence="1" id="KW-0812">Transmembrane</keyword>
<keyword evidence="1" id="KW-0472">Membrane</keyword>
<name>A0ABT9Z918_9BACI</name>
<keyword evidence="3" id="KW-1185">Reference proteome</keyword>
<evidence type="ECO:0000313" key="3">
    <source>
        <dbReference type="Proteomes" id="UP001232245"/>
    </source>
</evidence>
<dbReference type="Proteomes" id="UP001232245">
    <property type="component" value="Unassembled WGS sequence"/>
</dbReference>
<sequence>MLDNIIKILQIIFYIVSIAWIFQQSKQSDEENNKKDKE</sequence>
<gene>
    <name evidence="2" type="ORF">J2S02_005135</name>
</gene>
<dbReference type="EMBL" id="JAUSTZ010000037">
    <property type="protein sequence ID" value="MDQ0228732.1"/>
    <property type="molecule type" value="Genomic_DNA"/>
</dbReference>
<reference evidence="2 3" key="1">
    <citation type="submission" date="2023-07" db="EMBL/GenBank/DDBJ databases">
        <title>Genomic Encyclopedia of Type Strains, Phase IV (KMG-IV): sequencing the most valuable type-strain genomes for metagenomic binning, comparative biology and taxonomic classification.</title>
        <authorList>
            <person name="Goeker M."/>
        </authorList>
    </citation>
    <scope>NUCLEOTIDE SEQUENCE [LARGE SCALE GENOMIC DNA]</scope>
    <source>
        <strain evidence="2 3">DSM 17723</strain>
    </source>
</reference>
<keyword evidence="1" id="KW-1133">Transmembrane helix</keyword>
<accession>A0ABT9Z918</accession>